<keyword evidence="5" id="KW-0813">Transport</keyword>
<protein>
    <submittedName>
        <fullName evidence="7">Hemin receptor</fullName>
    </submittedName>
</protein>
<reference evidence="7 8" key="1">
    <citation type="submission" date="2020-05" db="EMBL/GenBank/DDBJ databases">
        <title>Aquincola sp. isolate from soil.</title>
        <authorList>
            <person name="Han J."/>
            <person name="Kim D.-U."/>
        </authorList>
    </citation>
    <scope>NUCLEOTIDE SEQUENCE [LARGE SCALE GENOMIC DNA]</scope>
    <source>
        <strain evidence="7 8">S2</strain>
    </source>
</reference>
<evidence type="ECO:0000256" key="1">
    <source>
        <dbReference type="ARBA" id="ARBA00022617"/>
    </source>
</evidence>
<feature type="domain" description="Globin" evidence="6">
    <location>
        <begin position="1"/>
        <end position="134"/>
    </location>
</feature>
<keyword evidence="8" id="KW-1185">Reference proteome</keyword>
<dbReference type="PANTHER" id="PTHR43396">
    <property type="entry name" value="FLAVOHEMOPROTEIN"/>
    <property type="match status" value="1"/>
</dbReference>
<dbReference type="CDD" id="cd12131">
    <property type="entry name" value="HGbI-like"/>
    <property type="match status" value="1"/>
</dbReference>
<dbReference type="PROSITE" id="PS01033">
    <property type="entry name" value="GLOBIN"/>
    <property type="match status" value="1"/>
</dbReference>
<dbReference type="Pfam" id="PF00042">
    <property type="entry name" value="Globin"/>
    <property type="match status" value="1"/>
</dbReference>
<dbReference type="InterPro" id="IPR009050">
    <property type="entry name" value="Globin-like_sf"/>
</dbReference>
<keyword evidence="1 5" id="KW-0349">Heme</keyword>
<keyword evidence="3" id="KW-0479">Metal-binding</keyword>
<dbReference type="Gene3D" id="1.10.490.10">
    <property type="entry name" value="Globins"/>
    <property type="match status" value="1"/>
</dbReference>
<dbReference type="EMBL" id="JABRWJ010000001">
    <property type="protein sequence ID" value="NRF65463.1"/>
    <property type="molecule type" value="Genomic_DNA"/>
</dbReference>
<evidence type="ECO:0000256" key="2">
    <source>
        <dbReference type="ARBA" id="ARBA00022621"/>
    </source>
</evidence>
<dbReference type="PANTHER" id="PTHR43396:SF3">
    <property type="entry name" value="FLAVOHEMOPROTEIN"/>
    <property type="match status" value="1"/>
</dbReference>
<organism evidence="7 8">
    <name type="scientific">Pseudaquabacterium terrae</name>
    <dbReference type="NCBI Taxonomy" id="2732868"/>
    <lineage>
        <taxon>Bacteria</taxon>
        <taxon>Pseudomonadati</taxon>
        <taxon>Pseudomonadota</taxon>
        <taxon>Betaproteobacteria</taxon>
        <taxon>Burkholderiales</taxon>
        <taxon>Sphaerotilaceae</taxon>
        <taxon>Pseudaquabacterium</taxon>
    </lineage>
</organism>
<comment type="caution">
    <text evidence="7">The sequence shown here is derived from an EMBL/GenBank/DDBJ whole genome shotgun (WGS) entry which is preliminary data.</text>
</comment>
<sequence>MTPQQIQLVKSTWQQVLPIQAAAADLFYGRLFELAPDTRPLFKRDIHAQGAMLMSTLDTVVRSLHDLGAVLPTARQLARRHVGYGVQPQHYDSVGTALVWTLEQGLGAALTPAARDAWRMAYEALADAMKAAAYPADVADSAAVREAA</sequence>
<evidence type="ECO:0000259" key="6">
    <source>
        <dbReference type="PROSITE" id="PS01033"/>
    </source>
</evidence>
<keyword evidence="2 5" id="KW-0561">Oxygen transport</keyword>
<keyword evidence="7" id="KW-0675">Receptor</keyword>
<dbReference type="PRINTS" id="PR00188">
    <property type="entry name" value="PLANTGLOBIN"/>
</dbReference>
<dbReference type="SUPFAM" id="SSF46458">
    <property type="entry name" value="Globin-like"/>
    <property type="match status" value="1"/>
</dbReference>
<accession>A0ABX2EAC4</accession>
<evidence type="ECO:0000313" key="8">
    <source>
        <dbReference type="Proteomes" id="UP000737171"/>
    </source>
</evidence>
<dbReference type="InterPro" id="IPR000971">
    <property type="entry name" value="Globin"/>
</dbReference>
<comment type="similarity">
    <text evidence="5">Belongs to the globin family.</text>
</comment>
<dbReference type="Proteomes" id="UP000737171">
    <property type="component" value="Unassembled WGS sequence"/>
</dbReference>
<evidence type="ECO:0000256" key="4">
    <source>
        <dbReference type="ARBA" id="ARBA00023004"/>
    </source>
</evidence>
<evidence type="ECO:0000313" key="7">
    <source>
        <dbReference type="EMBL" id="NRF65463.1"/>
    </source>
</evidence>
<gene>
    <name evidence="7" type="ORF">HLB44_00550</name>
</gene>
<name>A0ABX2EAC4_9BURK</name>
<keyword evidence="4" id="KW-0408">Iron</keyword>
<proteinExistence type="inferred from homology"/>
<dbReference type="InterPro" id="IPR012292">
    <property type="entry name" value="Globin/Proto"/>
</dbReference>
<evidence type="ECO:0000256" key="5">
    <source>
        <dbReference type="RuleBase" id="RU000356"/>
    </source>
</evidence>
<evidence type="ECO:0000256" key="3">
    <source>
        <dbReference type="ARBA" id="ARBA00022723"/>
    </source>
</evidence>